<organism evidence="3">
    <name type="scientific">mine drainage metagenome</name>
    <dbReference type="NCBI Taxonomy" id="410659"/>
    <lineage>
        <taxon>unclassified sequences</taxon>
        <taxon>metagenomes</taxon>
        <taxon>ecological metagenomes</taxon>
    </lineage>
</organism>
<comment type="caution">
    <text evidence="3">The sequence shown here is derived from an EMBL/GenBank/DDBJ whole genome shotgun (WGS) entry which is preliminary data.</text>
</comment>
<dbReference type="EMBL" id="MLJW01000289">
    <property type="protein sequence ID" value="OIQ90494.1"/>
    <property type="molecule type" value="Genomic_DNA"/>
</dbReference>
<keyword evidence="1" id="KW-1133">Transmembrane helix</keyword>
<feature type="transmembrane region" description="Helical" evidence="1">
    <location>
        <begin position="131"/>
        <end position="149"/>
    </location>
</feature>
<keyword evidence="1" id="KW-0812">Transmembrane</keyword>
<feature type="transmembrane region" description="Helical" evidence="1">
    <location>
        <begin position="542"/>
        <end position="563"/>
    </location>
</feature>
<evidence type="ECO:0000313" key="3">
    <source>
        <dbReference type="EMBL" id="OIQ90494.1"/>
    </source>
</evidence>
<dbReference type="InterPro" id="IPR052901">
    <property type="entry name" value="Bact_TGase-like"/>
</dbReference>
<proteinExistence type="predicted"/>
<dbReference type="InterPro" id="IPR025403">
    <property type="entry name" value="TgpA-like_C"/>
</dbReference>
<protein>
    <submittedName>
        <fullName evidence="3">Protein-glutamine gamma-glutamyltransferase</fullName>
        <ecNumber evidence="3">2.3.2.13</ecNumber>
    </submittedName>
</protein>
<dbReference type="PANTHER" id="PTHR42736:SF1">
    <property type="entry name" value="PROTEIN-GLUTAMINE GAMMA-GLUTAMYLTRANSFERASE"/>
    <property type="match status" value="1"/>
</dbReference>
<dbReference type="PANTHER" id="PTHR42736">
    <property type="entry name" value="PROTEIN-GLUTAMINE GAMMA-GLUTAMYLTRANSFERASE"/>
    <property type="match status" value="1"/>
</dbReference>
<keyword evidence="1" id="KW-0472">Membrane</keyword>
<evidence type="ECO:0000259" key="2">
    <source>
        <dbReference type="SMART" id="SM00460"/>
    </source>
</evidence>
<dbReference type="InterPro" id="IPR021878">
    <property type="entry name" value="TgpA_N"/>
</dbReference>
<dbReference type="Gene3D" id="3.10.620.30">
    <property type="match status" value="1"/>
</dbReference>
<dbReference type="InterPro" id="IPR038765">
    <property type="entry name" value="Papain-like_cys_pep_sf"/>
</dbReference>
<feature type="transmembrane region" description="Helical" evidence="1">
    <location>
        <begin position="59"/>
        <end position="78"/>
    </location>
</feature>
<dbReference type="EC" id="2.3.2.13" evidence="3"/>
<name>A0A1J5R3F2_9ZZZZ</name>
<dbReference type="Pfam" id="PF11992">
    <property type="entry name" value="TgpA_N"/>
    <property type="match status" value="1"/>
</dbReference>
<gene>
    <name evidence="3" type="primary">tgpA_10</name>
    <name evidence="3" type="ORF">GALL_275740</name>
</gene>
<dbReference type="Pfam" id="PF13559">
    <property type="entry name" value="DUF4129"/>
    <property type="match status" value="1"/>
</dbReference>
<dbReference type="GO" id="GO:0003810">
    <property type="term" value="F:protein-glutamine gamma-glutamyltransferase activity"/>
    <property type="evidence" value="ECO:0007669"/>
    <property type="project" value="UniProtKB-EC"/>
</dbReference>
<keyword evidence="3" id="KW-0808">Transferase</keyword>
<accession>A0A1J5R3F2</accession>
<feature type="transmembrane region" description="Helical" evidence="1">
    <location>
        <begin position="12"/>
        <end position="28"/>
    </location>
</feature>
<feature type="domain" description="Transglutaminase-like" evidence="2">
    <location>
        <begin position="398"/>
        <end position="469"/>
    </location>
</feature>
<dbReference type="AlphaFoldDB" id="A0A1J5R3F2"/>
<reference evidence="3" key="1">
    <citation type="submission" date="2016-10" db="EMBL/GenBank/DDBJ databases">
        <title>Sequence of Gallionella enrichment culture.</title>
        <authorList>
            <person name="Poehlein A."/>
            <person name="Muehling M."/>
            <person name="Daniel R."/>
        </authorList>
    </citation>
    <scope>NUCLEOTIDE SEQUENCE</scope>
</reference>
<evidence type="ECO:0000256" key="1">
    <source>
        <dbReference type="SAM" id="Phobius"/>
    </source>
</evidence>
<sequence>MTESAPLGDRQSLWLLAAAAAALAPLPAQLPAPLGIVAVLLILWRGASLVRLAPMPPRWLPTLLGLAGAAGITVHYHTLFGRDPGVAFLVLLFALKLMEMRGRRDARAVVLLCCFLILCQCFYSQGIAGAALMFAALALAATALLLLEYPRQSNASAATSVALMLAQATPFMLLLFVLFPRIPGPLWGLPNDAHAGLTGLSDTMTPGSIGQLIRSDAIAFRAEFSGSPPAQATLYWRGPVLDRYDGRSWRAAPAAAGTTLPYQTAGEAIDYKVTLEPDGQPWLFALELPGTVPPGASISADYQLRSHAPVRTRLRYTLRSYPGIRAGLQESQAQLAQDRQLPLGADPRARELAARWRAQLGGDALALIRRMLDYYRRHAFAYTLNPPLSGSNTVDDFLFETRRGFCEHFAASFVFMMRAAGLPARVVTGYQGGEINPVDGTLIVRQSDAHAWAEVWLAGRGWLRIDPTAVVAPRRSADDRAAALAADQVSSFLTRSAWLARWRFRWEALDNAWNQWVLDYNSRRQRDFLGSLGMNSPDWQQMAAALAGLGGLLLTALTLWALTGWHHRDPLQRAWERLSEKLAALGLARYRWEGPRDYCDRVVAALPNKAEEMRIIAEIYESLRYGAAPAPLLPELARRIRRFEP</sequence>
<keyword evidence="3" id="KW-0012">Acyltransferase</keyword>
<dbReference type="SUPFAM" id="SSF54001">
    <property type="entry name" value="Cysteine proteinases"/>
    <property type="match status" value="1"/>
</dbReference>
<dbReference type="Pfam" id="PF01841">
    <property type="entry name" value="Transglut_core"/>
    <property type="match status" value="1"/>
</dbReference>
<dbReference type="InterPro" id="IPR002931">
    <property type="entry name" value="Transglutaminase-like"/>
</dbReference>
<dbReference type="SMART" id="SM00460">
    <property type="entry name" value="TGc"/>
    <property type="match status" value="1"/>
</dbReference>
<feature type="transmembrane region" description="Helical" evidence="1">
    <location>
        <begin position="106"/>
        <end position="125"/>
    </location>
</feature>
<feature type="transmembrane region" description="Helical" evidence="1">
    <location>
        <begin position="161"/>
        <end position="179"/>
    </location>
</feature>